<comment type="caution">
    <text evidence="1">The sequence shown here is derived from an EMBL/GenBank/DDBJ whole genome shotgun (WGS) entry which is preliminary data.</text>
</comment>
<evidence type="ECO:0000313" key="1">
    <source>
        <dbReference type="EMBL" id="MDR7275211.1"/>
    </source>
</evidence>
<dbReference type="Proteomes" id="UP001183643">
    <property type="component" value="Unassembled WGS sequence"/>
</dbReference>
<gene>
    <name evidence="1" type="ORF">J2S41_001989</name>
</gene>
<dbReference type="RefSeq" id="WP_310365897.1">
    <property type="nucleotide sequence ID" value="NZ_JAVDYB010000001.1"/>
</dbReference>
<organism evidence="1 2">
    <name type="scientific">Catenuloplanes atrovinosus</name>
    <dbReference type="NCBI Taxonomy" id="137266"/>
    <lineage>
        <taxon>Bacteria</taxon>
        <taxon>Bacillati</taxon>
        <taxon>Actinomycetota</taxon>
        <taxon>Actinomycetes</taxon>
        <taxon>Micromonosporales</taxon>
        <taxon>Micromonosporaceae</taxon>
        <taxon>Catenuloplanes</taxon>
    </lineage>
</organism>
<sequence length="74" mass="8262">MRDLAPLRTAHRLRVLHLASCPLIRDLGPLRDTGVTDLRMYLMSSRLETLAGAPVTRLAIRDRSPVADLSPICR</sequence>
<keyword evidence="2" id="KW-1185">Reference proteome</keyword>
<accession>A0AAE3YNX4</accession>
<proteinExistence type="predicted"/>
<evidence type="ECO:0000313" key="2">
    <source>
        <dbReference type="Proteomes" id="UP001183643"/>
    </source>
</evidence>
<protein>
    <recommendedName>
        <fullName evidence="3">Leucine-rich repeat domain-containing protein</fullName>
    </recommendedName>
</protein>
<evidence type="ECO:0008006" key="3">
    <source>
        <dbReference type="Google" id="ProtNLM"/>
    </source>
</evidence>
<dbReference type="EMBL" id="JAVDYB010000001">
    <property type="protein sequence ID" value="MDR7275211.1"/>
    <property type="molecule type" value="Genomic_DNA"/>
</dbReference>
<dbReference type="AlphaFoldDB" id="A0AAE3YNX4"/>
<name>A0AAE3YNX4_9ACTN</name>
<reference evidence="1" key="1">
    <citation type="submission" date="2023-07" db="EMBL/GenBank/DDBJ databases">
        <title>Sequencing the genomes of 1000 actinobacteria strains.</title>
        <authorList>
            <person name="Klenk H.-P."/>
        </authorList>
    </citation>
    <scope>NUCLEOTIDE SEQUENCE</scope>
    <source>
        <strain evidence="1">DSM 44707</strain>
    </source>
</reference>